<protein>
    <submittedName>
        <fullName evidence="2">Uncharacterized protein</fullName>
    </submittedName>
</protein>
<evidence type="ECO:0000256" key="1">
    <source>
        <dbReference type="SAM" id="MobiDB-lite"/>
    </source>
</evidence>
<comment type="caution">
    <text evidence="2">The sequence shown here is derived from an EMBL/GenBank/DDBJ whole genome shotgun (WGS) entry which is preliminary data.</text>
</comment>
<accession>A0ABP0M6R4</accession>
<feature type="compositionally biased region" description="Basic residues" evidence="1">
    <location>
        <begin position="20"/>
        <end position="30"/>
    </location>
</feature>
<organism evidence="2 3">
    <name type="scientific">Durusdinium trenchii</name>
    <dbReference type="NCBI Taxonomy" id="1381693"/>
    <lineage>
        <taxon>Eukaryota</taxon>
        <taxon>Sar</taxon>
        <taxon>Alveolata</taxon>
        <taxon>Dinophyceae</taxon>
        <taxon>Suessiales</taxon>
        <taxon>Symbiodiniaceae</taxon>
        <taxon>Durusdinium</taxon>
    </lineage>
</organism>
<dbReference type="EMBL" id="CAXAMN010015903">
    <property type="protein sequence ID" value="CAK9046868.1"/>
    <property type="molecule type" value="Genomic_DNA"/>
</dbReference>
<evidence type="ECO:0000313" key="3">
    <source>
        <dbReference type="Proteomes" id="UP001642484"/>
    </source>
</evidence>
<dbReference type="Proteomes" id="UP001642484">
    <property type="component" value="Unassembled WGS sequence"/>
</dbReference>
<gene>
    <name evidence="2" type="ORF">CCMP2556_LOCUS24335</name>
</gene>
<proteinExistence type="predicted"/>
<name>A0ABP0M6R4_9DINO</name>
<sequence>MSEPGNDDDDDDDEEDSRKLDKKKVPKVHLAKNNTKGGSKNVLCRRDQLRFLKHCDAARFVDGLKEQLTDLQIGMAFYLVCGLPPWHKLREMRCRNLAAMKLRLKEAHERFTARVGDRMAEVNEDLSNIEAVAEKYGWAEVVDGKLPGQVGPGGYQNAENRPLYFVEISKVGDTWLKCRDGGRPRMVIPHGVPACWTYTTTPDRCVA</sequence>
<keyword evidence="3" id="KW-1185">Reference proteome</keyword>
<evidence type="ECO:0000313" key="2">
    <source>
        <dbReference type="EMBL" id="CAK9046868.1"/>
    </source>
</evidence>
<feature type="region of interest" description="Disordered" evidence="1">
    <location>
        <begin position="1"/>
        <end position="36"/>
    </location>
</feature>
<reference evidence="2 3" key="1">
    <citation type="submission" date="2024-02" db="EMBL/GenBank/DDBJ databases">
        <authorList>
            <person name="Chen Y."/>
            <person name="Shah S."/>
            <person name="Dougan E. K."/>
            <person name="Thang M."/>
            <person name="Chan C."/>
        </authorList>
    </citation>
    <scope>NUCLEOTIDE SEQUENCE [LARGE SCALE GENOMIC DNA]</scope>
</reference>
<feature type="compositionally biased region" description="Acidic residues" evidence="1">
    <location>
        <begin position="1"/>
        <end position="15"/>
    </location>
</feature>